<dbReference type="InterPro" id="IPR050358">
    <property type="entry name" value="RSE1/DDB1/CFT1"/>
</dbReference>
<keyword evidence="9" id="KW-1185">Reference proteome</keyword>
<dbReference type="Gene3D" id="2.130.10.10">
    <property type="entry name" value="YVTN repeat-like/Quinoprotein amine dehydrogenase"/>
    <property type="match status" value="3"/>
</dbReference>
<dbReference type="InterPro" id="IPR018846">
    <property type="entry name" value="Beta-prop_RSE1/DDB1/CPSF1_1st"/>
</dbReference>
<evidence type="ECO:0000256" key="2">
    <source>
        <dbReference type="ARBA" id="ARBA00007453"/>
    </source>
</evidence>
<dbReference type="VEuPathDB" id="FungiDB:TAPDE_001270"/>
<dbReference type="Pfam" id="PF03178">
    <property type="entry name" value="CPSF_A"/>
    <property type="match status" value="1"/>
</dbReference>
<comment type="subcellular location">
    <subcellularLocation>
        <location evidence="1">Nucleus</location>
    </subcellularLocation>
</comment>
<feature type="domain" description="RSE1/DDB1/CPSF1 second beta-propeller" evidence="7">
    <location>
        <begin position="388"/>
        <end position="670"/>
    </location>
</feature>
<dbReference type="GO" id="GO:0003676">
    <property type="term" value="F:nucleic acid binding"/>
    <property type="evidence" value="ECO:0007669"/>
    <property type="project" value="InterPro"/>
</dbReference>
<evidence type="ECO:0000259" key="7">
    <source>
        <dbReference type="Pfam" id="PF23726"/>
    </source>
</evidence>
<name>R4X8H7_TAPDE</name>
<dbReference type="PANTHER" id="PTHR10644">
    <property type="entry name" value="DNA REPAIR/RNA PROCESSING CPSF FAMILY"/>
    <property type="match status" value="1"/>
</dbReference>
<gene>
    <name evidence="8" type="ORF">TAPDE_001270</name>
</gene>
<dbReference type="AlphaFoldDB" id="R4X8H7"/>
<sequence>MAYVFTASKASSIRLACSAKFLSSSQDVLVTVAANTIYIHQPHTLTPSHEITCYGRISTITAFKYYESNLDQLFITTEDHKYFTLSYIDEKVSTSTIGDLDTPGLSSPDMGHRVVASNEYIVLYMYNGIISIIPIHQSANPKKRAADGNHLIGLPQQVRLDELKIHGLTMLNYTKNTPAFGVLYRDLSLNTHFKSYEIHARKGELELRKGLLTLSNLEHGTNMIISDVSGGLCCIGESTMYTKTLTEVQKEFPISTPTLFNSKTQTEANRWILGDDYGLLYTMTISADGPVLRQMSLSKETGLSSVSIPYVLVSLDNDLFLGSHYGDSQLFSLPSMELLAKKTNIGPIQDILVQAPNGAGGSSSLITASGAYKDGALKFIKYGIGMAEQAELEMDNIRGIWGLDELAIVVVGLVDNYIVLQVSDDGEIDQLDSGEEEIVYACSIHQNLVLVKRQQLEMQSDGVTLGSQAVSGVTFVKSSRGRLYILNDGVLEVWDVQNESFVLLHSKQFDMEVSTFEVAYNTVIVGFWDSDLLWIGNQDLTSNSDFHMKEAATPHSILMQEMSSIEHVVVLVAMNDGSLLSFNYDENAKTLINQKETILGTTPITLHVFKTQGKHNIFAVCDRPTIIHATQSKLAFSNLNIPACTYFTSFECPALHAHMIIATGKGLRIGGIDDIQKLQFSSLPLGELPRRLVTTGGAIAALTMRMEVEQISGNETQRSYLRIFEPETYDQLDEYELLENEMCQSLCHLVIDGQDRIVVGTSFTDDEQDECTRGRLILLGINESDKTLWLVTQTEVPGSVYCVAAVGTQLVAGINSFVRLFDTSSGSVKEISKFRSSTYALAIAVHEDTVLIGDLMKSVTYLRIKAGELEEIARDYIPTWMTAVQFCDDKTFVGAEAEGNLILLAQHDSPLPENKMRLQRIGEFRYGEMINRLVPGTFIVPEDTTVVHPRLIFGTVDGSIGCLGTIDPDYVNLLLELQSNIGTVRTNVGGLSHAEFRGYKCAGTKNLEPTRFVDGDLIEEFLELTGEQQGRVCEGVGKSVEEVEKLVEDLARLR</sequence>
<evidence type="ECO:0000256" key="4">
    <source>
        <dbReference type="ARBA" id="ARBA00023242"/>
    </source>
</evidence>
<feature type="domain" description="RSE1/DDB1/CPSF1 C-terminal" evidence="5">
    <location>
        <begin position="718"/>
        <end position="1022"/>
    </location>
</feature>
<dbReference type="SUPFAM" id="SSF50998">
    <property type="entry name" value="Quinoprotein alcohol dehydrogenase-like"/>
    <property type="match status" value="1"/>
</dbReference>
<reference evidence="8 9" key="1">
    <citation type="journal article" date="2013" name="MBio">
        <title>Genome sequencing of the plant pathogen Taphrina deformans, the causal agent of peach leaf curl.</title>
        <authorList>
            <person name="Cisse O.H."/>
            <person name="Almeida J.M.G.C.F."/>
            <person name="Fonseca A."/>
            <person name="Kumar A.A."/>
            <person name="Salojaervi J."/>
            <person name="Overmyer K."/>
            <person name="Hauser P.M."/>
            <person name="Pagni M."/>
        </authorList>
    </citation>
    <scope>NUCLEOTIDE SEQUENCE [LARGE SCALE GENOMIC DNA]</scope>
    <source>
        <strain evidence="9">PYCC 5710 / ATCC 11124 / CBS 356.35 / IMI 108563 / JCM 9778 / NBRC 8474</strain>
    </source>
</reference>
<accession>R4X8H7</accession>
<dbReference type="InterPro" id="IPR015943">
    <property type="entry name" value="WD40/YVTN_repeat-like_dom_sf"/>
</dbReference>
<dbReference type="Pfam" id="PF23726">
    <property type="entry name" value="Beta-prop_RSE1_2nd"/>
    <property type="match status" value="1"/>
</dbReference>
<organism evidence="8 9">
    <name type="scientific">Taphrina deformans (strain PYCC 5710 / ATCC 11124 / CBS 356.35 / IMI 108563 / JCM 9778 / NBRC 8474)</name>
    <name type="common">Peach leaf curl fungus</name>
    <name type="synonym">Lalaria deformans</name>
    <dbReference type="NCBI Taxonomy" id="1097556"/>
    <lineage>
        <taxon>Eukaryota</taxon>
        <taxon>Fungi</taxon>
        <taxon>Dikarya</taxon>
        <taxon>Ascomycota</taxon>
        <taxon>Taphrinomycotina</taxon>
        <taxon>Taphrinomycetes</taxon>
        <taxon>Taphrinales</taxon>
        <taxon>Taphrinaceae</taxon>
        <taxon>Taphrina</taxon>
    </lineage>
</organism>
<evidence type="ECO:0000259" key="6">
    <source>
        <dbReference type="Pfam" id="PF10433"/>
    </source>
</evidence>
<evidence type="ECO:0000313" key="9">
    <source>
        <dbReference type="Proteomes" id="UP000013776"/>
    </source>
</evidence>
<dbReference type="GO" id="GO:0005634">
    <property type="term" value="C:nucleus"/>
    <property type="evidence" value="ECO:0007669"/>
    <property type="project" value="UniProtKB-SubCell"/>
</dbReference>
<feature type="domain" description="RSE1/DDB1/CPSF1 first beta-propeller" evidence="6">
    <location>
        <begin position="12"/>
        <end position="350"/>
    </location>
</feature>
<dbReference type="OrthoDB" id="433457at2759"/>
<comment type="similarity">
    <text evidence="2">Belongs to the DDB1 family.</text>
</comment>
<dbReference type="InterPro" id="IPR011047">
    <property type="entry name" value="Quinoprotein_ADH-like_sf"/>
</dbReference>
<dbReference type="InterPro" id="IPR058543">
    <property type="entry name" value="Beta-prop_RSE1/DDB1/CPSF1_2nd"/>
</dbReference>
<comment type="caution">
    <text evidence="8">The sequence shown here is derived from an EMBL/GenBank/DDBJ whole genome shotgun (WGS) entry which is preliminary data.</text>
</comment>
<dbReference type="Proteomes" id="UP000013776">
    <property type="component" value="Unassembled WGS sequence"/>
</dbReference>
<proteinExistence type="inferred from homology"/>
<evidence type="ECO:0000313" key="8">
    <source>
        <dbReference type="EMBL" id="CCG81616.1"/>
    </source>
</evidence>
<dbReference type="EMBL" id="CAHR02000047">
    <property type="protein sequence ID" value="CCG81616.1"/>
    <property type="molecule type" value="Genomic_DNA"/>
</dbReference>
<dbReference type="eggNOG" id="KOG1897">
    <property type="taxonomic scope" value="Eukaryota"/>
</dbReference>
<dbReference type="STRING" id="1097556.R4X8H7"/>
<evidence type="ECO:0000256" key="3">
    <source>
        <dbReference type="ARBA" id="ARBA00014577"/>
    </source>
</evidence>
<dbReference type="InterPro" id="IPR004871">
    <property type="entry name" value="RSE1/DDB1/CPSF1_C"/>
</dbReference>
<evidence type="ECO:0000256" key="1">
    <source>
        <dbReference type="ARBA" id="ARBA00004123"/>
    </source>
</evidence>
<dbReference type="Pfam" id="PF10433">
    <property type="entry name" value="Beta-prop_RSE1_1st"/>
    <property type="match status" value="1"/>
</dbReference>
<evidence type="ECO:0000259" key="5">
    <source>
        <dbReference type="Pfam" id="PF03178"/>
    </source>
</evidence>
<keyword evidence="4" id="KW-0539">Nucleus</keyword>
<dbReference type="Gene3D" id="1.10.150.910">
    <property type="match status" value="1"/>
</dbReference>
<protein>
    <recommendedName>
        <fullName evidence="3">DNA damage-binding protein 1</fullName>
    </recommendedName>
</protein>